<protein>
    <recommendedName>
        <fullName evidence="4">DUF3102 domain-containing protein</fullName>
    </recommendedName>
</protein>
<proteinExistence type="predicted"/>
<evidence type="ECO:0000313" key="2">
    <source>
        <dbReference type="EMBL" id="MBC9178738.1"/>
    </source>
</evidence>
<sequence length="215" mass="24410">MAFSKAKLARHKEVARSSNSDVVDDPRVSKVENAVGRIESPEKAVEEITSLWRQAQEKFLAIGRYLLKTKDKFPKAFEREVIAKLPFGYNVAHQLMSVARAVDSGVLKPNELPRTYSVAYHLTTLSNAQLLEARRNGLVSPDVSRRAIIEFKKAIDRQRFEALGRRALLERERDELRGKLEKLQQQASAITNQIKEIEANLLRYSDAIVIDGRPD</sequence>
<gene>
    <name evidence="2" type="ORF">IBL25_17465</name>
</gene>
<name>A0ABR7RAH9_9PROT</name>
<dbReference type="Proteomes" id="UP000603940">
    <property type="component" value="Unassembled WGS sequence"/>
</dbReference>
<comment type="caution">
    <text evidence="2">The sequence shown here is derived from an EMBL/GenBank/DDBJ whole genome shotgun (WGS) entry which is preliminary data.</text>
</comment>
<evidence type="ECO:0008006" key="4">
    <source>
        <dbReference type="Google" id="ProtNLM"/>
    </source>
</evidence>
<evidence type="ECO:0000256" key="1">
    <source>
        <dbReference type="SAM" id="Coils"/>
    </source>
</evidence>
<feature type="coiled-coil region" evidence="1">
    <location>
        <begin position="166"/>
        <end position="200"/>
    </location>
</feature>
<evidence type="ECO:0000313" key="3">
    <source>
        <dbReference type="Proteomes" id="UP000603940"/>
    </source>
</evidence>
<dbReference type="RefSeq" id="WP_187779816.1">
    <property type="nucleotide sequence ID" value="NZ_JACTUZ010000094.1"/>
</dbReference>
<keyword evidence="1" id="KW-0175">Coiled coil</keyword>
<organism evidence="2 3">
    <name type="scientific">Pseudoroseomonas ludipueritiae</name>
    <dbReference type="NCBI Taxonomy" id="198093"/>
    <lineage>
        <taxon>Bacteria</taxon>
        <taxon>Pseudomonadati</taxon>
        <taxon>Pseudomonadota</taxon>
        <taxon>Alphaproteobacteria</taxon>
        <taxon>Acetobacterales</taxon>
        <taxon>Acetobacteraceae</taxon>
        <taxon>Pseudoroseomonas</taxon>
    </lineage>
</organism>
<accession>A0ABR7RAH9</accession>
<reference evidence="2 3" key="1">
    <citation type="journal article" date="2009" name="Int. J. Syst. Evol. Microbiol.">
        <title>Transfer of Teichococcus ludipueritiae and Muricoccus roseus to the genus Roseomonas, as Roseomonas ludipueritiae comb. nov. and Roseomonas rosea comb. nov., respectively, and emended description of the genus Roseomonas.</title>
        <authorList>
            <person name="Sanchez-Porro C."/>
            <person name="Gallego V."/>
            <person name="Busse H.J."/>
            <person name="Kampfer P."/>
            <person name="Ventosa A."/>
        </authorList>
    </citation>
    <scope>NUCLEOTIDE SEQUENCE [LARGE SCALE GENOMIC DNA]</scope>
    <source>
        <strain evidence="2 3">DSM 14915</strain>
    </source>
</reference>
<dbReference type="EMBL" id="JACTUZ010000094">
    <property type="protein sequence ID" value="MBC9178738.1"/>
    <property type="molecule type" value="Genomic_DNA"/>
</dbReference>
<keyword evidence="3" id="KW-1185">Reference proteome</keyword>